<feature type="domain" description="Transposable element P transposase-like GTP-binding insertion" evidence="1">
    <location>
        <begin position="18"/>
        <end position="77"/>
    </location>
</feature>
<keyword evidence="3" id="KW-1185">Reference proteome</keyword>
<accession>A0A811US08</accession>
<sequence length="136" mass="15261">MAKKLYFSTILRTLCKVSVDWIDTVYLFDQGSSSDISCTYKLTSAYIKPNTFQKIYVKLAAQVLSNSVASAMFALYSSVLHLEQWAILKQPFSATAGQISFLAEDEQFLNALKVHDHLGRAITNSFNFIKSLAPQH</sequence>
<gene>
    <name evidence="2" type="ORF">CCAP1982_LOCUS10429</name>
</gene>
<proteinExistence type="predicted"/>
<protein>
    <submittedName>
        <fullName evidence="2">(Mediterranean fruit fly) hypothetical protein</fullName>
    </submittedName>
</protein>
<evidence type="ECO:0000259" key="1">
    <source>
        <dbReference type="Pfam" id="PF21788"/>
    </source>
</evidence>
<name>A0A811US08_CERCA</name>
<reference evidence="2" key="1">
    <citation type="submission" date="2020-11" db="EMBL/GenBank/DDBJ databases">
        <authorList>
            <person name="Whitehead M."/>
        </authorList>
    </citation>
    <scope>NUCLEOTIDE SEQUENCE</scope>
    <source>
        <strain evidence="2">EGII</strain>
    </source>
</reference>
<organism evidence="2 3">
    <name type="scientific">Ceratitis capitata</name>
    <name type="common">Mediterranean fruit fly</name>
    <name type="synonym">Tephritis capitata</name>
    <dbReference type="NCBI Taxonomy" id="7213"/>
    <lineage>
        <taxon>Eukaryota</taxon>
        <taxon>Metazoa</taxon>
        <taxon>Ecdysozoa</taxon>
        <taxon>Arthropoda</taxon>
        <taxon>Hexapoda</taxon>
        <taxon>Insecta</taxon>
        <taxon>Pterygota</taxon>
        <taxon>Neoptera</taxon>
        <taxon>Endopterygota</taxon>
        <taxon>Diptera</taxon>
        <taxon>Brachycera</taxon>
        <taxon>Muscomorpha</taxon>
        <taxon>Tephritoidea</taxon>
        <taxon>Tephritidae</taxon>
        <taxon>Ceratitis</taxon>
        <taxon>Ceratitis</taxon>
    </lineage>
</organism>
<dbReference type="Proteomes" id="UP000606786">
    <property type="component" value="Unassembled WGS sequence"/>
</dbReference>
<evidence type="ECO:0000313" key="2">
    <source>
        <dbReference type="EMBL" id="CAD7001942.1"/>
    </source>
</evidence>
<comment type="caution">
    <text evidence="2">The sequence shown here is derived from an EMBL/GenBank/DDBJ whole genome shotgun (WGS) entry which is preliminary data.</text>
</comment>
<dbReference type="AlphaFoldDB" id="A0A811US08"/>
<dbReference type="Pfam" id="PF21788">
    <property type="entry name" value="TNP-like_GBD"/>
    <property type="match status" value="1"/>
</dbReference>
<dbReference type="InterPro" id="IPR048366">
    <property type="entry name" value="TNP-like_GBD"/>
</dbReference>
<evidence type="ECO:0000313" key="3">
    <source>
        <dbReference type="Proteomes" id="UP000606786"/>
    </source>
</evidence>
<dbReference type="EMBL" id="CAJHJT010000023">
    <property type="protein sequence ID" value="CAD7001942.1"/>
    <property type="molecule type" value="Genomic_DNA"/>
</dbReference>